<comment type="caution">
    <text evidence="1">The sequence shown here is derived from an EMBL/GenBank/DDBJ whole genome shotgun (WGS) entry which is preliminary data.</text>
</comment>
<evidence type="ECO:0000313" key="1">
    <source>
        <dbReference type="EMBL" id="KUN91619.1"/>
    </source>
</evidence>
<keyword evidence="2" id="KW-1185">Reference proteome</keyword>
<proteinExistence type="predicted"/>
<evidence type="ECO:0000313" key="2">
    <source>
        <dbReference type="Proteomes" id="UP000053429"/>
    </source>
</evidence>
<protein>
    <submittedName>
        <fullName evidence="1">Uncharacterized protein</fullName>
    </submittedName>
</protein>
<dbReference type="Proteomes" id="UP000053429">
    <property type="component" value="Unassembled WGS sequence"/>
</dbReference>
<name>A0A124I610_9ACTN</name>
<dbReference type="RefSeq" id="WP_062724913.1">
    <property type="nucleotide sequence ID" value="NZ_KQ948947.1"/>
</dbReference>
<gene>
    <name evidence="1" type="ORF">AQJ67_41685</name>
</gene>
<dbReference type="AlphaFoldDB" id="A0A124I610"/>
<dbReference type="OrthoDB" id="3435058at2"/>
<organism evidence="1 2">
    <name type="scientific">Streptomyces caeruleatus</name>
    <dbReference type="NCBI Taxonomy" id="661399"/>
    <lineage>
        <taxon>Bacteria</taxon>
        <taxon>Bacillati</taxon>
        <taxon>Actinomycetota</taxon>
        <taxon>Actinomycetes</taxon>
        <taxon>Kitasatosporales</taxon>
        <taxon>Streptomycetaceae</taxon>
        <taxon>Streptomyces</taxon>
    </lineage>
</organism>
<dbReference type="EMBL" id="LMWY01000064">
    <property type="protein sequence ID" value="KUN91619.1"/>
    <property type="molecule type" value="Genomic_DNA"/>
</dbReference>
<reference evidence="1 2" key="1">
    <citation type="submission" date="2015-10" db="EMBL/GenBank/DDBJ databases">
        <title>Draft genome sequence of Streptomyces caeruleatus NRRL B-24802, type strain for the species Streptomyces caeruleatus.</title>
        <authorList>
            <person name="Ruckert C."/>
            <person name="Winkler A."/>
            <person name="Kalinowski J."/>
            <person name="Kampfer P."/>
            <person name="Glaeser S."/>
        </authorList>
    </citation>
    <scope>NUCLEOTIDE SEQUENCE [LARGE SCALE GENOMIC DNA]</scope>
    <source>
        <strain evidence="1 2">NRRL B-24802</strain>
    </source>
</reference>
<sequence>MVPDGEADPELVTIGERYWALAGFAPELGTPVWCEKVKDIDTSGWGRQIYAVAAAGVRAVVPGRLCPQCAGPLSLTSRTAFQQLCDGQDPVCVECTESLMAAVRIVVDPARKAKRECRISRLVAIVVA</sequence>
<accession>A0A124I610</accession>